<keyword evidence="1" id="KW-0723">Serine/threonine-protein kinase</keyword>
<name>A0A915PY24_9BILA</name>
<accession>A0A915PY24</accession>
<evidence type="ECO:0000313" key="9">
    <source>
        <dbReference type="WBParaSite" id="sdigi.contig35.g2447.t1"/>
    </source>
</evidence>
<feature type="domain" description="Protein kinase" evidence="7">
    <location>
        <begin position="20"/>
        <end position="340"/>
    </location>
</feature>
<evidence type="ECO:0000256" key="5">
    <source>
        <dbReference type="ARBA" id="ARBA00022840"/>
    </source>
</evidence>
<dbReference type="PROSITE" id="PS50011">
    <property type="entry name" value="PROTEIN_KINASE_DOM"/>
    <property type="match status" value="1"/>
</dbReference>
<evidence type="ECO:0000256" key="3">
    <source>
        <dbReference type="ARBA" id="ARBA00022741"/>
    </source>
</evidence>
<dbReference type="CDD" id="cd14017">
    <property type="entry name" value="STKc_TTBK"/>
    <property type="match status" value="1"/>
</dbReference>
<dbReference type="GO" id="GO:0005524">
    <property type="term" value="F:ATP binding"/>
    <property type="evidence" value="ECO:0007669"/>
    <property type="project" value="UniProtKB-KW"/>
</dbReference>
<dbReference type="InterPro" id="IPR000719">
    <property type="entry name" value="Prot_kinase_dom"/>
</dbReference>
<organism evidence="8 9">
    <name type="scientific">Setaria digitata</name>
    <dbReference type="NCBI Taxonomy" id="48799"/>
    <lineage>
        <taxon>Eukaryota</taxon>
        <taxon>Metazoa</taxon>
        <taxon>Ecdysozoa</taxon>
        <taxon>Nematoda</taxon>
        <taxon>Chromadorea</taxon>
        <taxon>Rhabditida</taxon>
        <taxon>Spirurina</taxon>
        <taxon>Spiruromorpha</taxon>
        <taxon>Filarioidea</taxon>
        <taxon>Setariidae</taxon>
        <taxon>Setaria</taxon>
    </lineage>
</organism>
<evidence type="ECO:0000256" key="1">
    <source>
        <dbReference type="ARBA" id="ARBA00022527"/>
    </source>
</evidence>
<dbReference type="PANTHER" id="PTHR11909">
    <property type="entry name" value="CASEIN KINASE-RELATED"/>
    <property type="match status" value="1"/>
</dbReference>
<dbReference type="FunFam" id="1.10.510.10:FF:001002">
    <property type="entry name" value="Protein CBG10779"/>
    <property type="match status" value="1"/>
</dbReference>
<proteinExistence type="predicted"/>
<keyword evidence="4" id="KW-0418">Kinase</keyword>
<evidence type="ECO:0000259" key="7">
    <source>
        <dbReference type="PROSITE" id="PS50011"/>
    </source>
</evidence>
<dbReference type="AlphaFoldDB" id="A0A915PY24"/>
<evidence type="ECO:0000256" key="2">
    <source>
        <dbReference type="ARBA" id="ARBA00022679"/>
    </source>
</evidence>
<dbReference type="Gene3D" id="1.10.510.10">
    <property type="entry name" value="Transferase(Phosphotransferase) domain 1"/>
    <property type="match status" value="1"/>
</dbReference>
<keyword evidence="5" id="KW-0067">ATP-binding</keyword>
<keyword evidence="3" id="KW-0547">Nucleotide-binding</keyword>
<dbReference type="WBParaSite" id="sdigi.contig35.g2447.t1">
    <property type="protein sequence ID" value="sdigi.contig35.g2447.t1"/>
    <property type="gene ID" value="sdigi.contig35.g2447"/>
</dbReference>
<dbReference type="InterPro" id="IPR011009">
    <property type="entry name" value="Kinase-like_dom_sf"/>
</dbReference>
<evidence type="ECO:0000313" key="8">
    <source>
        <dbReference type="Proteomes" id="UP000887581"/>
    </source>
</evidence>
<keyword evidence="2" id="KW-0808">Transferase</keyword>
<dbReference type="GO" id="GO:0004674">
    <property type="term" value="F:protein serine/threonine kinase activity"/>
    <property type="evidence" value="ECO:0007669"/>
    <property type="project" value="UniProtKB-KW"/>
</dbReference>
<sequence>MGDLGLKPNIRIGAIIAEQWTIKKKLGEGSCGTVFLLANISNPKAHAAMKVEPLMLNRDDEILKMEVFVLKKMQKSKHACRLFSAGRTNTFSYMIMSLLGQNLSDLRYMMPSKRFTTSTSLRLGKQGLQALKDLHNIGFIHRDVKPLNFSLGSTQSTKRLLFLFDFGLSRQIFLPVQGTNEMKLREPRKKVAFRGTVRYCSLNVHQHKEQGRHDDLISLLYTVVELITGELPWRGLNRRESASIKANLPDRKLFNQCPGNFGTIYSYLKGLEYKDLPSYEFIDKKFDDTLLSKNIKDESPFDWESGGRYFDDVAGKVMTRRSKNPDEQVERDSVHYPEYLMQILQSSTVKEEAPSTEEGPATEGNESEMFGIDKENTLEDLQEIK</sequence>
<dbReference type="InterPro" id="IPR050235">
    <property type="entry name" value="CK1_Ser-Thr_kinase"/>
</dbReference>
<evidence type="ECO:0000256" key="6">
    <source>
        <dbReference type="SAM" id="MobiDB-lite"/>
    </source>
</evidence>
<reference evidence="9" key="1">
    <citation type="submission" date="2022-11" db="UniProtKB">
        <authorList>
            <consortium name="WormBaseParasite"/>
        </authorList>
    </citation>
    <scope>IDENTIFICATION</scope>
</reference>
<dbReference type="InterPro" id="IPR047916">
    <property type="entry name" value="TTBK_Asator-like_STKc"/>
</dbReference>
<dbReference type="SUPFAM" id="SSF56112">
    <property type="entry name" value="Protein kinase-like (PK-like)"/>
    <property type="match status" value="1"/>
</dbReference>
<protein>
    <submittedName>
        <fullName evidence="9">Protein kinase domain-containing protein</fullName>
    </submittedName>
</protein>
<dbReference type="SMART" id="SM00220">
    <property type="entry name" value="S_TKc"/>
    <property type="match status" value="1"/>
</dbReference>
<feature type="compositionally biased region" description="Basic and acidic residues" evidence="6">
    <location>
        <begin position="371"/>
        <end position="385"/>
    </location>
</feature>
<feature type="region of interest" description="Disordered" evidence="6">
    <location>
        <begin position="346"/>
        <end position="385"/>
    </location>
</feature>
<dbReference type="Proteomes" id="UP000887581">
    <property type="component" value="Unplaced"/>
</dbReference>
<evidence type="ECO:0000256" key="4">
    <source>
        <dbReference type="ARBA" id="ARBA00022777"/>
    </source>
</evidence>
<keyword evidence="8" id="KW-1185">Reference proteome</keyword>
<dbReference type="Pfam" id="PF00069">
    <property type="entry name" value="Pkinase"/>
    <property type="match status" value="1"/>
</dbReference>